<dbReference type="AlphaFoldDB" id="A0A5C3F4Q9"/>
<dbReference type="Proteomes" id="UP000323386">
    <property type="component" value="Unassembled WGS sequence"/>
</dbReference>
<name>A0A5C3F4Q9_9BASI</name>
<feature type="region of interest" description="Disordered" evidence="1">
    <location>
        <begin position="238"/>
        <end position="302"/>
    </location>
</feature>
<evidence type="ECO:0000313" key="2">
    <source>
        <dbReference type="EMBL" id="SPO38925.1"/>
    </source>
</evidence>
<sequence length="302" mass="34012">MPYSWYSKRQGLITDSTTFAEYVAMQEATKEIMWVLQETTPEHWTASLEPYTAPCQQPGSNPASQRPEIPQPHKAYQHQIPLSGPPPRAIHCHFVTCTDLPHEQTINFVNLPSLPTNKLQSPQLHQSLYHSRIDFWQVNQDPNFRFRPLLYLHTANFPRASIKTNKGQWPRHPPTLLPTTTISTLILLPTRSSNSKHLPSIHRHQQPVIYTTNASTMTDAANTMLRKSTRARKATTLQVMPIVQTASKRKDSADHTTNKRARANSKAKEPTQEAKGSNQEPKTLLQGSGSTQASSTNTDNAN</sequence>
<gene>
    <name evidence="2" type="ORF">PSFLO_04404</name>
</gene>
<feature type="compositionally biased region" description="Polar residues" evidence="1">
    <location>
        <begin position="274"/>
        <end position="302"/>
    </location>
</feature>
<protein>
    <submittedName>
        <fullName evidence="2">Uncharacterized protein</fullName>
    </submittedName>
</protein>
<dbReference type="EMBL" id="OOIP01000012">
    <property type="protein sequence ID" value="SPO38925.1"/>
    <property type="molecule type" value="Genomic_DNA"/>
</dbReference>
<dbReference type="OrthoDB" id="3344688at2759"/>
<proteinExistence type="predicted"/>
<feature type="region of interest" description="Disordered" evidence="1">
    <location>
        <begin position="51"/>
        <end position="72"/>
    </location>
</feature>
<feature type="compositionally biased region" description="Basic and acidic residues" evidence="1">
    <location>
        <begin position="248"/>
        <end position="257"/>
    </location>
</feature>
<evidence type="ECO:0000256" key="1">
    <source>
        <dbReference type="SAM" id="MobiDB-lite"/>
    </source>
</evidence>
<organism evidence="2 3">
    <name type="scientific">Pseudozyma flocculosa</name>
    <dbReference type="NCBI Taxonomy" id="84751"/>
    <lineage>
        <taxon>Eukaryota</taxon>
        <taxon>Fungi</taxon>
        <taxon>Dikarya</taxon>
        <taxon>Basidiomycota</taxon>
        <taxon>Ustilaginomycotina</taxon>
        <taxon>Ustilaginomycetes</taxon>
        <taxon>Ustilaginales</taxon>
        <taxon>Ustilaginaceae</taxon>
        <taxon>Pseudozyma</taxon>
    </lineage>
</organism>
<feature type="compositionally biased region" description="Polar residues" evidence="1">
    <location>
        <begin position="54"/>
        <end position="64"/>
    </location>
</feature>
<evidence type="ECO:0000313" key="3">
    <source>
        <dbReference type="Proteomes" id="UP000323386"/>
    </source>
</evidence>
<reference evidence="2 3" key="1">
    <citation type="submission" date="2018-03" db="EMBL/GenBank/DDBJ databases">
        <authorList>
            <person name="Guldener U."/>
        </authorList>
    </citation>
    <scope>NUCLEOTIDE SEQUENCE [LARGE SCALE GENOMIC DNA]</scope>
    <source>
        <strain evidence="2 3">DAOM196992</strain>
    </source>
</reference>
<accession>A0A5C3F4Q9</accession>
<keyword evidence="3" id="KW-1185">Reference proteome</keyword>